<protein>
    <recommendedName>
        <fullName evidence="9">Phosphatase phospho-type</fullName>
    </recommendedName>
</protein>
<evidence type="ECO:0000256" key="4">
    <source>
        <dbReference type="ARBA" id="ARBA00022842"/>
    </source>
</evidence>
<dbReference type="AlphaFoldDB" id="A0A167IXY8"/>
<dbReference type="PIRSF" id="PIRSF031051">
    <property type="entry name" value="PyrdxlP_Pase_PHOSPHO2"/>
    <property type="match status" value="1"/>
</dbReference>
<evidence type="ECO:0000313" key="8">
    <source>
        <dbReference type="Proteomes" id="UP000076738"/>
    </source>
</evidence>
<organism evidence="7 8">
    <name type="scientific">Calocera viscosa (strain TUFC12733)</name>
    <dbReference type="NCBI Taxonomy" id="1330018"/>
    <lineage>
        <taxon>Eukaryota</taxon>
        <taxon>Fungi</taxon>
        <taxon>Dikarya</taxon>
        <taxon>Basidiomycota</taxon>
        <taxon>Agaricomycotina</taxon>
        <taxon>Dacrymycetes</taxon>
        <taxon>Dacrymycetales</taxon>
        <taxon>Dacrymycetaceae</taxon>
        <taxon>Calocera</taxon>
    </lineage>
</organism>
<dbReference type="PANTHER" id="PTHR20889">
    <property type="entry name" value="PHOSPHATASE, ORPHAN 1, 2"/>
    <property type="match status" value="1"/>
</dbReference>
<dbReference type="GO" id="GO:0016791">
    <property type="term" value="F:phosphatase activity"/>
    <property type="evidence" value="ECO:0007669"/>
    <property type="project" value="InterPro"/>
</dbReference>
<dbReference type="Gene3D" id="3.40.50.1000">
    <property type="entry name" value="HAD superfamily/HAD-like"/>
    <property type="match status" value="1"/>
</dbReference>
<name>A0A167IXY8_CALVF</name>
<evidence type="ECO:0000256" key="5">
    <source>
        <dbReference type="PIRSR" id="PIRSR031051-1"/>
    </source>
</evidence>
<dbReference type="NCBIfam" id="TIGR01488">
    <property type="entry name" value="HAD-SF-IB"/>
    <property type="match status" value="1"/>
</dbReference>
<keyword evidence="4 6" id="KW-0460">Magnesium</keyword>
<evidence type="ECO:0000313" key="7">
    <source>
        <dbReference type="EMBL" id="KZO93073.1"/>
    </source>
</evidence>
<feature type="binding site" evidence="6">
    <location>
        <position position="20"/>
    </location>
    <ligand>
        <name>Mg(2+)</name>
        <dbReference type="ChEBI" id="CHEBI:18420"/>
    </ligand>
</feature>
<sequence>MSFSAPPTPILNQLIIYDFDWSLADQDTDRWVLEVLAPKLRRRMKTLKHTTSIQYTDLVAQMMRELRALGHTREEVLAALRGMPFHPAMNRAVREMKARAAPSTDFVVLSNANSVYIGTILEEQGLQGVMQEVITNPAEWSEEDPDLLVVRRRVPREGKQHGCTVGCSANMCKGEELEAFVARHGKAFDRMVYVGDGANDFCPILRLREQDLALVRRHRGLEARIAKDGASAGLKCQVQYWAGAWEVEEIFATLT</sequence>
<gene>
    <name evidence="7" type="ORF">CALVIDRAFT_519343</name>
</gene>
<dbReference type="SUPFAM" id="SSF56784">
    <property type="entry name" value="HAD-like"/>
    <property type="match status" value="1"/>
</dbReference>
<evidence type="ECO:0000256" key="1">
    <source>
        <dbReference type="ARBA" id="ARBA00001946"/>
    </source>
</evidence>
<dbReference type="Proteomes" id="UP000076738">
    <property type="component" value="Unassembled WGS sequence"/>
</dbReference>
<feature type="active site" description="Proton donor" evidence="5">
    <location>
        <position position="20"/>
    </location>
</feature>
<evidence type="ECO:0000256" key="3">
    <source>
        <dbReference type="ARBA" id="ARBA00022801"/>
    </source>
</evidence>
<feature type="binding site" evidence="6">
    <location>
        <position position="18"/>
    </location>
    <ligand>
        <name>Mg(2+)</name>
        <dbReference type="ChEBI" id="CHEBI:18420"/>
    </ligand>
</feature>
<keyword evidence="8" id="KW-1185">Reference proteome</keyword>
<accession>A0A167IXY8</accession>
<dbReference type="InterPro" id="IPR016965">
    <property type="entry name" value="Pase_PHOSPHO-typ"/>
</dbReference>
<dbReference type="OrthoDB" id="10267182at2759"/>
<dbReference type="InterPro" id="IPR023214">
    <property type="entry name" value="HAD_sf"/>
</dbReference>
<dbReference type="Pfam" id="PF06888">
    <property type="entry name" value="Put_Phosphatase"/>
    <property type="match status" value="1"/>
</dbReference>
<dbReference type="GO" id="GO:0046872">
    <property type="term" value="F:metal ion binding"/>
    <property type="evidence" value="ECO:0007669"/>
    <property type="project" value="UniProtKB-KW"/>
</dbReference>
<evidence type="ECO:0008006" key="9">
    <source>
        <dbReference type="Google" id="ProtNLM"/>
    </source>
</evidence>
<feature type="active site" description="Nucleophile" evidence="5">
    <location>
        <position position="18"/>
    </location>
</feature>
<keyword evidence="2 6" id="KW-0479">Metal-binding</keyword>
<evidence type="ECO:0000256" key="2">
    <source>
        <dbReference type="ARBA" id="ARBA00022723"/>
    </source>
</evidence>
<reference evidence="7 8" key="1">
    <citation type="journal article" date="2016" name="Mol. Biol. Evol.">
        <title>Comparative Genomics of Early-Diverging Mushroom-Forming Fungi Provides Insights into the Origins of Lignocellulose Decay Capabilities.</title>
        <authorList>
            <person name="Nagy L.G."/>
            <person name="Riley R."/>
            <person name="Tritt A."/>
            <person name="Adam C."/>
            <person name="Daum C."/>
            <person name="Floudas D."/>
            <person name="Sun H."/>
            <person name="Yadav J.S."/>
            <person name="Pangilinan J."/>
            <person name="Larsson K.H."/>
            <person name="Matsuura K."/>
            <person name="Barry K."/>
            <person name="Labutti K."/>
            <person name="Kuo R."/>
            <person name="Ohm R.A."/>
            <person name="Bhattacharya S.S."/>
            <person name="Shirouzu T."/>
            <person name="Yoshinaga Y."/>
            <person name="Martin F.M."/>
            <person name="Grigoriev I.V."/>
            <person name="Hibbett D.S."/>
        </authorList>
    </citation>
    <scope>NUCLEOTIDE SEQUENCE [LARGE SCALE GENOMIC DNA]</scope>
    <source>
        <strain evidence="7 8">TUFC12733</strain>
    </source>
</reference>
<dbReference type="STRING" id="1330018.A0A167IXY8"/>
<evidence type="ECO:0000256" key="6">
    <source>
        <dbReference type="PIRSR" id="PIRSR031051-3"/>
    </source>
</evidence>
<dbReference type="NCBIfam" id="TIGR01489">
    <property type="entry name" value="DKMTPPase-SF"/>
    <property type="match status" value="1"/>
</dbReference>
<dbReference type="InterPro" id="IPR006384">
    <property type="entry name" value="HAD_hydro_PyrdxlP_Pase-like"/>
</dbReference>
<dbReference type="EMBL" id="KV417304">
    <property type="protein sequence ID" value="KZO93073.1"/>
    <property type="molecule type" value="Genomic_DNA"/>
</dbReference>
<dbReference type="InterPro" id="IPR036412">
    <property type="entry name" value="HAD-like_sf"/>
</dbReference>
<dbReference type="PANTHER" id="PTHR20889:SF12">
    <property type="entry name" value="LP01149P"/>
    <property type="match status" value="1"/>
</dbReference>
<feature type="binding site" evidence="6">
    <location>
        <position position="196"/>
    </location>
    <ligand>
        <name>Mg(2+)</name>
        <dbReference type="ChEBI" id="CHEBI:18420"/>
    </ligand>
</feature>
<comment type="cofactor">
    <cofactor evidence="1 6">
        <name>Mg(2+)</name>
        <dbReference type="ChEBI" id="CHEBI:18420"/>
    </cofactor>
</comment>
<proteinExistence type="predicted"/>
<keyword evidence="3" id="KW-0378">Hydrolase</keyword>